<dbReference type="PANTHER" id="PTHR43501:SF1">
    <property type="entry name" value="CYTOSOL NON-SPECIFIC DIPEPTIDASE"/>
    <property type="match status" value="1"/>
</dbReference>
<keyword evidence="5 19" id="KW-0378">Hydrolase</keyword>
<dbReference type="GO" id="GO:0006508">
    <property type="term" value="P:proteolysis"/>
    <property type="evidence" value="ECO:0007669"/>
    <property type="project" value="UniProtKB-KW"/>
</dbReference>
<dbReference type="PIRSF" id="PIRSF016599">
    <property type="entry name" value="Xaa-His_dipept"/>
    <property type="match status" value="1"/>
</dbReference>
<dbReference type="InterPro" id="IPR001160">
    <property type="entry name" value="Peptidase_M20C"/>
</dbReference>
<feature type="domain" description="Peptidase M20 dimerisation" evidence="18">
    <location>
        <begin position="208"/>
        <end position="291"/>
    </location>
</feature>
<comment type="cofactor">
    <cofactor evidence="2">
        <name>Zn(2+)</name>
        <dbReference type="ChEBI" id="CHEBI:29105"/>
    </cofactor>
</comment>
<evidence type="ECO:0000256" key="4">
    <source>
        <dbReference type="ARBA" id="ARBA00022723"/>
    </source>
</evidence>
<evidence type="ECO:0000256" key="17">
    <source>
        <dbReference type="ARBA" id="ARBA00078074"/>
    </source>
</evidence>
<proteinExistence type="inferred from homology"/>
<keyword evidence="4" id="KW-0479">Metal-binding</keyword>
<evidence type="ECO:0000256" key="15">
    <source>
        <dbReference type="ARBA" id="ARBA00076004"/>
    </source>
</evidence>
<evidence type="ECO:0000256" key="2">
    <source>
        <dbReference type="ARBA" id="ARBA00001947"/>
    </source>
</evidence>
<dbReference type="GO" id="GO:0005829">
    <property type="term" value="C:cytosol"/>
    <property type="evidence" value="ECO:0007669"/>
    <property type="project" value="TreeGrafter"/>
</dbReference>
<comment type="similarity">
    <text evidence="12">Belongs to the peptidase M20C family.</text>
</comment>
<evidence type="ECO:0000256" key="8">
    <source>
        <dbReference type="ARBA" id="ARBA00023285"/>
    </source>
</evidence>
<accession>A0A6N2TQF0</accession>
<gene>
    <name evidence="19" type="primary">pepD_2</name>
    <name evidence="19" type="ORF">AULFYP135_01540</name>
</gene>
<evidence type="ECO:0000256" key="1">
    <source>
        <dbReference type="ARBA" id="ARBA00001941"/>
    </source>
</evidence>
<dbReference type="InterPro" id="IPR011650">
    <property type="entry name" value="Peptidase_M20_dimer"/>
</dbReference>
<evidence type="ECO:0000256" key="16">
    <source>
        <dbReference type="ARBA" id="ARBA00077688"/>
    </source>
</evidence>
<evidence type="ECO:0000256" key="14">
    <source>
        <dbReference type="ARBA" id="ARBA00075285"/>
    </source>
</evidence>
<organism evidence="19">
    <name type="scientific">uncultured Anaerotruncus sp</name>
    <dbReference type="NCBI Taxonomy" id="905011"/>
    <lineage>
        <taxon>Bacteria</taxon>
        <taxon>Bacillati</taxon>
        <taxon>Bacillota</taxon>
        <taxon>Clostridia</taxon>
        <taxon>Eubacteriales</taxon>
        <taxon>Oscillospiraceae</taxon>
        <taxon>Anaerotruncus</taxon>
        <taxon>environmental samples</taxon>
    </lineage>
</organism>
<dbReference type="GO" id="GO:0070573">
    <property type="term" value="F:metallodipeptidase activity"/>
    <property type="evidence" value="ECO:0007669"/>
    <property type="project" value="TreeGrafter"/>
</dbReference>
<keyword evidence="3" id="KW-0645">Protease</keyword>
<dbReference type="FunFam" id="3.40.630.10:FF:000015">
    <property type="entry name" value="Aminoacyl-histidine dipeptidase PepD"/>
    <property type="match status" value="1"/>
</dbReference>
<evidence type="ECO:0000256" key="7">
    <source>
        <dbReference type="ARBA" id="ARBA00023049"/>
    </source>
</evidence>
<comment type="cofactor">
    <cofactor evidence="1">
        <name>Co(2+)</name>
        <dbReference type="ChEBI" id="CHEBI:48828"/>
    </cofactor>
</comment>
<evidence type="ECO:0000259" key="18">
    <source>
        <dbReference type="Pfam" id="PF07687"/>
    </source>
</evidence>
<dbReference type="Pfam" id="PF01546">
    <property type="entry name" value="Peptidase_M20"/>
    <property type="match status" value="1"/>
</dbReference>
<evidence type="ECO:0000256" key="10">
    <source>
        <dbReference type="ARBA" id="ARBA00038976"/>
    </source>
</evidence>
<dbReference type="CDD" id="cd03890">
    <property type="entry name" value="M20_pepD"/>
    <property type="match status" value="1"/>
</dbReference>
<dbReference type="NCBIfam" id="TIGR01893">
    <property type="entry name" value="aa-his-dipept"/>
    <property type="match status" value="1"/>
</dbReference>
<dbReference type="GO" id="GO:0046872">
    <property type="term" value="F:metal ion binding"/>
    <property type="evidence" value="ECO:0007669"/>
    <property type="project" value="UniProtKB-KW"/>
</dbReference>
<dbReference type="InterPro" id="IPR002933">
    <property type="entry name" value="Peptidase_M20"/>
</dbReference>
<dbReference type="Pfam" id="PF07687">
    <property type="entry name" value="M20_dimer"/>
    <property type="match status" value="1"/>
</dbReference>
<name>A0A6N2TQF0_9FIRM</name>
<evidence type="ECO:0000256" key="3">
    <source>
        <dbReference type="ARBA" id="ARBA00022670"/>
    </source>
</evidence>
<evidence type="ECO:0000256" key="12">
    <source>
        <dbReference type="ARBA" id="ARBA00061423"/>
    </source>
</evidence>
<keyword evidence="19" id="KW-0224">Dipeptidase</keyword>
<comment type="catalytic activity">
    <reaction evidence="9">
        <text>Hydrolysis of dipeptides, preferentially hydrophobic dipeptides including prolyl amino acids.</text>
        <dbReference type="EC" id="3.4.13.18"/>
    </reaction>
</comment>
<keyword evidence="7" id="KW-0482">Metalloprotease</keyword>
<keyword evidence="6" id="KW-0862">Zinc</keyword>
<dbReference type="FunFam" id="3.40.630.10:FF:000018">
    <property type="entry name" value="Aminoacyl-histidine dipeptidase PepD"/>
    <property type="match status" value="1"/>
</dbReference>
<reference evidence="19" key="1">
    <citation type="submission" date="2019-11" db="EMBL/GenBank/DDBJ databases">
        <authorList>
            <person name="Feng L."/>
        </authorList>
    </citation>
    <scope>NUCLEOTIDE SEQUENCE</scope>
    <source>
        <strain evidence="19">AundefinedLFYP135</strain>
    </source>
</reference>
<evidence type="ECO:0000256" key="5">
    <source>
        <dbReference type="ARBA" id="ARBA00022801"/>
    </source>
</evidence>
<protein>
    <recommendedName>
        <fullName evidence="13">Cytosol non-specific dipeptidase</fullName>
        <ecNumber evidence="10">3.4.13.18</ecNumber>
    </recommendedName>
    <alternativeName>
        <fullName evidence="16">Aminoacyl-histidine dipeptidase</fullName>
    </alternativeName>
    <alternativeName>
        <fullName evidence="15">Beta-alanyl-histidine dipeptidase</fullName>
    </alternativeName>
    <alternativeName>
        <fullName evidence="14">Carnosinase</fullName>
    </alternativeName>
    <alternativeName>
        <fullName evidence="11">Peptidase D</fullName>
    </alternativeName>
    <alternativeName>
        <fullName evidence="17">Xaa-His dipeptidase</fullName>
    </alternativeName>
</protein>
<dbReference type="PANTHER" id="PTHR43501">
    <property type="entry name" value="CYTOSOL NON-SPECIFIC DIPEPTIDASE"/>
    <property type="match status" value="1"/>
</dbReference>
<dbReference type="Gene3D" id="3.40.630.10">
    <property type="entry name" value="Zn peptidases"/>
    <property type="match status" value="2"/>
</dbReference>
<keyword evidence="8" id="KW-0170">Cobalt</keyword>
<dbReference type="AlphaFoldDB" id="A0A6N2TQF0"/>
<dbReference type="EC" id="3.4.13.18" evidence="10"/>
<evidence type="ECO:0000313" key="19">
    <source>
        <dbReference type="EMBL" id="VYT07617.1"/>
    </source>
</evidence>
<dbReference type="PRINTS" id="PR00934">
    <property type="entry name" value="XHISDIPTASE"/>
</dbReference>
<evidence type="ECO:0000256" key="9">
    <source>
        <dbReference type="ARBA" id="ARBA00036421"/>
    </source>
</evidence>
<sequence length="484" mass="53249">MEYITKGYQPEDALRYFEEIAQIPHGSYNEEAVSQYLVDFAAAHGIECYRDELFNVFMKKPGSKGCENLPPILIQGHTDMVCEKNNDTVHDFTKDPLKLRIEDGWLKASGTTLGADNANAVVYMMALLARNDLKHPPLECLFTVREEVGLEGAFGFDCSRISAKRLLNMDAGPEGYVLVSAAGGLGVTIEKPNHWIPFAGASLALRVRGLDGGHSGSCIHQEKGNSNKIMARVLHEIKKECAISLINVDGGSKMNAIPRECDVLAALPADQLGKAVQIAKKVEAEVKAELAVTDAGFRLEVEENPAHGDRMFCPGCSAELIDLMYLLPYGVRTMSMEIPGLVICSVNEAVVKTEEEKVVITMFIRSADGTIKANLGEEICTLAEKYGASHSYYSDFPGWKYEKDSAFRQICMDVYKKQTGEDLVIKAVHGGLECGVFKDRIPDLDIVTMGPLAMGAHTPEEKLNLASFERVWNFLVELLETLCK</sequence>
<evidence type="ECO:0000256" key="13">
    <source>
        <dbReference type="ARBA" id="ARBA00071271"/>
    </source>
</evidence>
<dbReference type="EMBL" id="CACRSL010000003">
    <property type="protein sequence ID" value="VYT07617.1"/>
    <property type="molecule type" value="Genomic_DNA"/>
</dbReference>
<dbReference type="SUPFAM" id="SSF53187">
    <property type="entry name" value="Zn-dependent exopeptidases"/>
    <property type="match status" value="1"/>
</dbReference>
<evidence type="ECO:0000256" key="6">
    <source>
        <dbReference type="ARBA" id="ARBA00022833"/>
    </source>
</evidence>
<evidence type="ECO:0000256" key="11">
    <source>
        <dbReference type="ARBA" id="ARBA00044252"/>
    </source>
</evidence>